<evidence type="ECO:0000256" key="1">
    <source>
        <dbReference type="SAM" id="MobiDB-lite"/>
    </source>
</evidence>
<reference evidence="3" key="1">
    <citation type="journal article" date="2015" name="PLoS Genet.">
        <title>Genome Sequence and Transcriptome Analyses of Chrysochromulina tobin: Metabolic Tools for Enhanced Algal Fitness in the Prominent Order Prymnesiales (Haptophyceae).</title>
        <authorList>
            <person name="Hovde B.T."/>
            <person name="Deodato C.R."/>
            <person name="Hunsperger H.M."/>
            <person name="Ryken S.A."/>
            <person name="Yost W."/>
            <person name="Jha R.K."/>
            <person name="Patterson J."/>
            <person name="Monnat R.J. Jr."/>
            <person name="Barlow S.B."/>
            <person name="Starkenburg S.R."/>
            <person name="Cattolico R.A."/>
        </authorList>
    </citation>
    <scope>NUCLEOTIDE SEQUENCE</scope>
    <source>
        <strain evidence="3">CCMP291</strain>
    </source>
</reference>
<organism evidence="2 3">
    <name type="scientific">Chrysochromulina tobinii</name>
    <dbReference type="NCBI Taxonomy" id="1460289"/>
    <lineage>
        <taxon>Eukaryota</taxon>
        <taxon>Haptista</taxon>
        <taxon>Haptophyta</taxon>
        <taxon>Prymnesiophyceae</taxon>
        <taxon>Prymnesiales</taxon>
        <taxon>Chrysochromulinaceae</taxon>
        <taxon>Chrysochromulina</taxon>
    </lineage>
</organism>
<dbReference type="EMBL" id="JWZX01003407">
    <property type="protein sequence ID" value="KOO20865.1"/>
    <property type="molecule type" value="Genomic_DNA"/>
</dbReference>
<gene>
    <name evidence="2" type="ORF">Ctob_000133</name>
</gene>
<accession>A0A0M0J2W7</accession>
<comment type="caution">
    <text evidence="2">The sequence shown here is derived from an EMBL/GenBank/DDBJ whole genome shotgun (WGS) entry which is preliminary data.</text>
</comment>
<sequence length="216" mass="23285">MTARRAPEPRRVKTPPRLTVAQEIEKQLAEELAAQEMEKQLVEARQQAILDARMAKRSDVIARGGLEQAADGHARPKIGKFIHVPSQMEKRAEKRGVRDADADDEESARDGAARRHQSTAAAREAAPEWTAGGGREPRFKDKPPPALTEGAPLAGSELSSADEAAFARARSLALALALRSPRGGTLPKAVLRDLRRAASAITRNQSNSYAEAASMA</sequence>
<feature type="region of interest" description="Disordered" evidence="1">
    <location>
        <begin position="84"/>
        <end position="162"/>
    </location>
</feature>
<dbReference type="Proteomes" id="UP000037460">
    <property type="component" value="Unassembled WGS sequence"/>
</dbReference>
<feature type="compositionally biased region" description="Low complexity" evidence="1">
    <location>
        <begin position="119"/>
        <end position="130"/>
    </location>
</feature>
<dbReference type="AlphaFoldDB" id="A0A0M0J2W7"/>
<keyword evidence="3" id="KW-1185">Reference proteome</keyword>
<proteinExistence type="predicted"/>
<protein>
    <submittedName>
        <fullName evidence="2">Uncharacterized protein</fullName>
    </submittedName>
</protein>
<feature type="compositionally biased region" description="Basic and acidic residues" evidence="1">
    <location>
        <begin position="88"/>
        <end position="100"/>
    </location>
</feature>
<name>A0A0M0J2W7_9EUKA</name>
<evidence type="ECO:0000313" key="3">
    <source>
        <dbReference type="Proteomes" id="UP000037460"/>
    </source>
</evidence>
<evidence type="ECO:0000313" key="2">
    <source>
        <dbReference type="EMBL" id="KOO20865.1"/>
    </source>
</evidence>